<reference evidence="3" key="1">
    <citation type="submission" date="2023-02" db="EMBL/GenBank/DDBJ databases">
        <title>Identification and recombinant expression of a fungal hydrolase from Papiliotrema laurentii that hydrolyzes apple cutin and clears colloidal polyester polyurethane.</title>
        <authorList>
            <consortium name="DOE Joint Genome Institute"/>
            <person name="Roman V.A."/>
            <person name="Bojanowski C."/>
            <person name="Crable B.R."/>
            <person name="Wagner D.N."/>
            <person name="Hung C.S."/>
            <person name="Nadeau L.J."/>
            <person name="Schratz L."/>
            <person name="Haridas S."/>
            <person name="Pangilinan J."/>
            <person name="Lipzen A."/>
            <person name="Na H."/>
            <person name="Yan M."/>
            <person name="Ng V."/>
            <person name="Grigoriev I.V."/>
            <person name="Spatafora J.W."/>
            <person name="Barlow D."/>
            <person name="Biffinger J."/>
            <person name="Kelley-Loughnane N."/>
            <person name="Varaljay V.A."/>
            <person name="Crookes-Goodson W.J."/>
        </authorList>
    </citation>
    <scope>NUCLEOTIDE SEQUENCE</scope>
    <source>
        <strain evidence="3">5307AH</strain>
    </source>
</reference>
<dbReference type="GO" id="GO:0006914">
    <property type="term" value="P:autophagy"/>
    <property type="evidence" value="ECO:0007669"/>
    <property type="project" value="InterPro"/>
</dbReference>
<feature type="compositionally biased region" description="Acidic residues" evidence="1">
    <location>
        <begin position="943"/>
        <end position="954"/>
    </location>
</feature>
<sequence length="996" mass="106783">MPSSEHVVPARLKSGSGELHLPQKGSGPDMGRARRRGVPIDLNDASSSLFSPIFSHLPSLSTIPSLKGLLPSSPNSNSAKQETRVLPGENVTAAWHFADLDDGLGNSHLLLVSSLGHALQIFRLPSGVIPDDPHVYETFPAPEEICSIPSIVCDDKTIRTVLSPGDKDVAGDELVISAGIMQRGLLWDQHGPLAALLTIIPRRRNTLSTIALNIISIHSGRTVKRVVLGEGSAGHLVISSQAIAVSVSHPSPSVHILHPTTLSPLCATITSLPADSRTLLPVVALSGRLLAYATADHPVRPGPDGLGGVITASISARARHSISNGTIGQIAQTRSTSDSSQGALLSSAVEIGGGVARGVWAGLKMGARAANQARNARLARSAPSEASGALADVEVEDDVESESRSLDQSSVLDEPMSSTNHRTGGGGEWIKIVDLQPRSARRGRIPPFDSLNNAPLCAGEKRRQLIEPEVIAHFRSPPGRSVAPLPADPRHRSRQIRLTSQAVTYLSFNADGTQLLVATKDGRAPHIFEIHPVGPTPRAHPAEPLGQVWHLYELRRGNTPGTVCEVTWSNDGRWVGIGTGKGTIHAFPINPTGGPVSAESHASVRHINSQHLSPLSTIISAAARLRRPHQSEAANTSDTAPNAGPGRFTFTDLRPDPLRKGTFCQDVAVFRPATAQVELVRLDLCPLATPAAQDDSAPPKASALTEMMRTKAGLAEGSDLEVHKAVKARWHMPMVVDPGADLILMTEQASPKSQLSVGRSLAQAEIQTYSLSPRILPGTIYLSRQVDFFSARPIDDFSPLSIMDLEARTKRLVFRPEVEARPTSPEVKSFDEPLLSALHTVIESPATSQIPGLPNGYPGIGRWRSIPIRHVASNLGEGMGRVRREYARAQQSRAKRRADALAQNGLSFEDDTVLAVRAEDGNEDDAGSSPSSAVLPSTNTESSVDDEEWGEGWEVEYAKAIEDDGGPEELVLGLMDEEEEERRLWANKQKERYKRL</sequence>
<dbReference type="InterPro" id="IPR015943">
    <property type="entry name" value="WD40/YVTN_repeat-like_dom_sf"/>
</dbReference>
<name>A0AAD9CZ44_PAPLA</name>
<evidence type="ECO:0000259" key="2">
    <source>
        <dbReference type="Pfam" id="PF21034"/>
    </source>
</evidence>
<comment type="caution">
    <text evidence="3">The sequence shown here is derived from an EMBL/GenBank/DDBJ whole genome shotgun (WGS) entry which is preliminary data.</text>
</comment>
<feature type="region of interest" description="Disordered" evidence="1">
    <location>
        <begin position="380"/>
        <end position="427"/>
    </location>
</feature>
<dbReference type="InterPro" id="IPR048382">
    <property type="entry name" value="BCAS3_WD40"/>
</dbReference>
<dbReference type="SUPFAM" id="SSF50969">
    <property type="entry name" value="YVTN repeat-like/Quinoprotein amine dehydrogenase"/>
    <property type="match status" value="1"/>
</dbReference>
<evidence type="ECO:0000256" key="1">
    <source>
        <dbReference type="SAM" id="MobiDB-lite"/>
    </source>
</evidence>
<keyword evidence="4" id="KW-1185">Reference proteome</keyword>
<dbReference type="AlphaFoldDB" id="A0AAD9CZ44"/>
<dbReference type="Gene3D" id="2.130.10.10">
    <property type="entry name" value="YVTN repeat-like/Quinoprotein amine dehydrogenase"/>
    <property type="match status" value="1"/>
</dbReference>
<feature type="compositionally biased region" description="Polar residues" evidence="1">
    <location>
        <begin position="406"/>
        <end position="422"/>
    </location>
</feature>
<dbReference type="Proteomes" id="UP001182556">
    <property type="component" value="Unassembled WGS sequence"/>
</dbReference>
<evidence type="ECO:0000313" key="3">
    <source>
        <dbReference type="EMBL" id="KAK1923243.1"/>
    </source>
</evidence>
<feature type="region of interest" description="Disordered" evidence="1">
    <location>
        <begin position="625"/>
        <end position="648"/>
    </location>
</feature>
<gene>
    <name evidence="3" type="ORF">DB88DRAFT_473850</name>
</gene>
<dbReference type="GO" id="GO:0005737">
    <property type="term" value="C:cytoplasm"/>
    <property type="evidence" value="ECO:0007669"/>
    <property type="project" value="TreeGrafter"/>
</dbReference>
<proteinExistence type="predicted"/>
<dbReference type="Pfam" id="PF21034">
    <property type="entry name" value="BCAS3_WD40"/>
    <property type="match status" value="1"/>
</dbReference>
<feature type="domain" description="BCAS3 WD40" evidence="2">
    <location>
        <begin position="501"/>
        <end position="609"/>
    </location>
</feature>
<dbReference type="SUPFAM" id="SSF82171">
    <property type="entry name" value="DPP6 N-terminal domain-like"/>
    <property type="match status" value="1"/>
</dbReference>
<dbReference type="InterPro" id="IPR045142">
    <property type="entry name" value="BCAS3-like"/>
</dbReference>
<organism evidence="3 4">
    <name type="scientific">Papiliotrema laurentii</name>
    <name type="common">Cryptococcus laurentii</name>
    <dbReference type="NCBI Taxonomy" id="5418"/>
    <lineage>
        <taxon>Eukaryota</taxon>
        <taxon>Fungi</taxon>
        <taxon>Dikarya</taxon>
        <taxon>Basidiomycota</taxon>
        <taxon>Agaricomycotina</taxon>
        <taxon>Tremellomycetes</taxon>
        <taxon>Tremellales</taxon>
        <taxon>Rhynchogastremaceae</taxon>
        <taxon>Papiliotrema</taxon>
    </lineage>
</organism>
<feature type="compositionally biased region" description="Polar residues" evidence="1">
    <location>
        <begin position="928"/>
        <end position="942"/>
    </location>
</feature>
<dbReference type="InterPro" id="IPR011044">
    <property type="entry name" value="Quino_amine_DH_bsu"/>
</dbReference>
<dbReference type="GO" id="GO:0042594">
    <property type="term" value="P:response to starvation"/>
    <property type="evidence" value="ECO:0007669"/>
    <property type="project" value="TreeGrafter"/>
</dbReference>
<feature type="region of interest" description="Disordered" evidence="1">
    <location>
        <begin position="1"/>
        <end position="35"/>
    </location>
</feature>
<feature type="compositionally biased region" description="Basic and acidic residues" evidence="1">
    <location>
        <begin position="981"/>
        <end position="990"/>
    </location>
</feature>
<dbReference type="PANTHER" id="PTHR13268">
    <property type="entry name" value="BREAST CARCINOMA AMPLIFIED SEQUENCE 3"/>
    <property type="match status" value="1"/>
</dbReference>
<feature type="region of interest" description="Disordered" evidence="1">
    <location>
        <begin position="921"/>
        <end position="954"/>
    </location>
</feature>
<accession>A0AAD9CZ44</accession>
<dbReference type="PANTHER" id="PTHR13268:SF0">
    <property type="entry name" value="BCAS3 MICROTUBULE ASSOCIATED CELL MIGRATION FACTOR"/>
    <property type="match status" value="1"/>
</dbReference>
<evidence type="ECO:0000313" key="4">
    <source>
        <dbReference type="Proteomes" id="UP001182556"/>
    </source>
</evidence>
<protein>
    <recommendedName>
        <fullName evidence="2">BCAS3 WD40 domain-containing protein</fullName>
    </recommendedName>
</protein>
<feature type="region of interest" description="Disordered" evidence="1">
    <location>
        <begin position="975"/>
        <end position="996"/>
    </location>
</feature>
<dbReference type="EMBL" id="JAODAN010000007">
    <property type="protein sequence ID" value="KAK1923243.1"/>
    <property type="molecule type" value="Genomic_DNA"/>
</dbReference>